<dbReference type="PRINTS" id="PR00039">
    <property type="entry name" value="HTHLYSR"/>
</dbReference>
<gene>
    <name evidence="6" type="ORF">GCM10009811_19590</name>
</gene>
<dbReference type="InterPro" id="IPR036388">
    <property type="entry name" value="WH-like_DNA-bd_sf"/>
</dbReference>
<dbReference type="InterPro" id="IPR000847">
    <property type="entry name" value="LysR_HTH_N"/>
</dbReference>
<dbReference type="EMBL" id="BAAAPO010000032">
    <property type="protein sequence ID" value="GAA1795292.1"/>
    <property type="molecule type" value="Genomic_DNA"/>
</dbReference>
<proteinExistence type="inferred from homology"/>
<protein>
    <submittedName>
        <fullName evidence="6">LysR family transcriptional regulator</fullName>
    </submittedName>
</protein>
<name>A0ABN2LNX7_9MICO</name>
<dbReference type="SUPFAM" id="SSF53850">
    <property type="entry name" value="Periplasmic binding protein-like II"/>
    <property type="match status" value="1"/>
</dbReference>
<accession>A0ABN2LNX7</accession>
<evidence type="ECO:0000256" key="2">
    <source>
        <dbReference type="ARBA" id="ARBA00023015"/>
    </source>
</evidence>
<dbReference type="Proteomes" id="UP001499938">
    <property type="component" value="Unassembled WGS sequence"/>
</dbReference>
<evidence type="ECO:0000256" key="1">
    <source>
        <dbReference type="ARBA" id="ARBA00009437"/>
    </source>
</evidence>
<comment type="similarity">
    <text evidence="1">Belongs to the LysR transcriptional regulatory family.</text>
</comment>
<organism evidence="6 7">
    <name type="scientific">Nostocoides veronense</name>
    <dbReference type="NCBI Taxonomy" id="330836"/>
    <lineage>
        <taxon>Bacteria</taxon>
        <taxon>Bacillati</taxon>
        <taxon>Actinomycetota</taxon>
        <taxon>Actinomycetes</taxon>
        <taxon>Micrococcales</taxon>
        <taxon>Intrasporangiaceae</taxon>
        <taxon>Nostocoides</taxon>
    </lineage>
</organism>
<evidence type="ECO:0000313" key="6">
    <source>
        <dbReference type="EMBL" id="GAA1795292.1"/>
    </source>
</evidence>
<comment type="caution">
    <text evidence="6">The sequence shown here is derived from an EMBL/GenBank/DDBJ whole genome shotgun (WGS) entry which is preliminary data.</text>
</comment>
<dbReference type="InterPro" id="IPR005119">
    <property type="entry name" value="LysR_subst-bd"/>
</dbReference>
<feature type="domain" description="HTH lysR-type" evidence="5">
    <location>
        <begin position="1"/>
        <end position="58"/>
    </location>
</feature>
<dbReference type="SUPFAM" id="SSF46785">
    <property type="entry name" value="Winged helix' DNA-binding domain"/>
    <property type="match status" value="1"/>
</dbReference>
<evidence type="ECO:0000313" key="7">
    <source>
        <dbReference type="Proteomes" id="UP001499938"/>
    </source>
</evidence>
<dbReference type="Pfam" id="PF03466">
    <property type="entry name" value="LysR_substrate"/>
    <property type="match status" value="1"/>
</dbReference>
<keyword evidence="7" id="KW-1185">Reference proteome</keyword>
<dbReference type="PANTHER" id="PTHR30346">
    <property type="entry name" value="TRANSCRIPTIONAL DUAL REGULATOR HCAR-RELATED"/>
    <property type="match status" value="1"/>
</dbReference>
<sequence length="298" mass="32509">MDTETLRWFQHVADGMTVTEVAQTYAVSQPGVSRALARLEEELGTPLLQRSGRVLRLTHAGAEFKAHVDKVMAEFDDGVAAIEQLLDPGSGIVTLGYPLSLGAWLVPDLVRAFRELHPRVRILLQRTSIGERGAISRLLATRSIDLELTTERVAGPGIQWRPVLIEPLYLAVPRNHRLAAAATIDLGEVAQEPFVMRRSPSGMRELALSLCVRAGFEPEIAYEVDDLPTARGLVAVGEGVSIVPSLGRAATARGGRVALVPLADPEARREIGLAWHSERRLLPSARAFRRFVLTRASA</sequence>
<keyword evidence="3" id="KW-0238">DNA-binding</keyword>
<dbReference type="Gene3D" id="1.10.10.10">
    <property type="entry name" value="Winged helix-like DNA-binding domain superfamily/Winged helix DNA-binding domain"/>
    <property type="match status" value="1"/>
</dbReference>
<keyword evidence="4" id="KW-0804">Transcription</keyword>
<reference evidence="6 7" key="1">
    <citation type="journal article" date="2019" name="Int. J. Syst. Evol. Microbiol.">
        <title>The Global Catalogue of Microorganisms (GCM) 10K type strain sequencing project: providing services to taxonomists for standard genome sequencing and annotation.</title>
        <authorList>
            <consortium name="The Broad Institute Genomics Platform"/>
            <consortium name="The Broad Institute Genome Sequencing Center for Infectious Disease"/>
            <person name="Wu L."/>
            <person name="Ma J."/>
        </authorList>
    </citation>
    <scope>NUCLEOTIDE SEQUENCE [LARGE SCALE GENOMIC DNA]</scope>
    <source>
        <strain evidence="6 7">JCM 15592</strain>
    </source>
</reference>
<keyword evidence="2" id="KW-0805">Transcription regulation</keyword>
<evidence type="ECO:0000256" key="4">
    <source>
        <dbReference type="ARBA" id="ARBA00023163"/>
    </source>
</evidence>
<dbReference type="Gene3D" id="3.40.190.290">
    <property type="match status" value="1"/>
</dbReference>
<dbReference type="Pfam" id="PF00126">
    <property type="entry name" value="HTH_1"/>
    <property type="match status" value="1"/>
</dbReference>
<dbReference type="PROSITE" id="PS50931">
    <property type="entry name" value="HTH_LYSR"/>
    <property type="match status" value="1"/>
</dbReference>
<dbReference type="RefSeq" id="WP_344084291.1">
    <property type="nucleotide sequence ID" value="NZ_BAAAPO010000032.1"/>
</dbReference>
<evidence type="ECO:0000256" key="3">
    <source>
        <dbReference type="ARBA" id="ARBA00023125"/>
    </source>
</evidence>
<dbReference type="InterPro" id="IPR036390">
    <property type="entry name" value="WH_DNA-bd_sf"/>
</dbReference>
<evidence type="ECO:0000259" key="5">
    <source>
        <dbReference type="PROSITE" id="PS50931"/>
    </source>
</evidence>
<dbReference type="PANTHER" id="PTHR30346:SF28">
    <property type="entry name" value="HTH-TYPE TRANSCRIPTIONAL REGULATOR CYNR"/>
    <property type="match status" value="1"/>
</dbReference>